<sequence length="360" mass="37216">MQNRTPVAREARPALPEFTPVPRKYRHDGWTPERQKAFIEALADTGSVSRAAAMCNMAQANAYTLRRAPGAEEFRRAWDAALDYGVQRLKDIAFERAIEGELVPVIAAGKVIGYRRKRNDALLMFCLRHYGQDAEGRRTTINYVSTRATAGASAGGGGGAGASAGATAGASVGGGAEAGAVAEATTTTMRTTVAGTPDLAAVAARGDALAASLEGFAGVTLDAQAHDAVMAALECLAARRRAAVAAQAQGGEAAAEAAEDDPDVAFVRLAQDAAEYRGTLLPSAECEEDELVEGIDPFEPHWSEHGGDLPPWVSELADGLAPSRAIVDAVAGEPGAGVGAGALEDGVAAVKRPRRRRTGG</sequence>
<proteinExistence type="predicted"/>
<evidence type="ECO:0000313" key="3">
    <source>
        <dbReference type="Proteomes" id="UP000652430"/>
    </source>
</evidence>
<evidence type="ECO:0000256" key="1">
    <source>
        <dbReference type="SAM" id="MobiDB-lite"/>
    </source>
</evidence>
<feature type="region of interest" description="Disordered" evidence="1">
    <location>
        <begin position="1"/>
        <end position="26"/>
    </location>
</feature>
<accession>A0ABQ3LFF4</accession>
<evidence type="ECO:0008006" key="4">
    <source>
        <dbReference type="Google" id="ProtNLM"/>
    </source>
</evidence>
<protein>
    <recommendedName>
        <fullName evidence="4">Terminase small subunit</fullName>
    </recommendedName>
</protein>
<gene>
    <name evidence="2" type="ORF">GCM10008023_12990</name>
</gene>
<dbReference type="EMBL" id="BNAQ01000001">
    <property type="protein sequence ID" value="GHH12605.1"/>
    <property type="molecule type" value="Genomic_DNA"/>
</dbReference>
<comment type="caution">
    <text evidence="2">The sequence shown here is derived from an EMBL/GenBank/DDBJ whole genome shotgun (WGS) entry which is preliminary data.</text>
</comment>
<reference evidence="3" key="1">
    <citation type="journal article" date="2019" name="Int. J. Syst. Evol. Microbiol.">
        <title>The Global Catalogue of Microorganisms (GCM) 10K type strain sequencing project: providing services to taxonomists for standard genome sequencing and annotation.</title>
        <authorList>
            <consortium name="The Broad Institute Genomics Platform"/>
            <consortium name="The Broad Institute Genome Sequencing Center for Infectious Disease"/>
            <person name="Wu L."/>
            <person name="Ma J."/>
        </authorList>
    </citation>
    <scope>NUCLEOTIDE SEQUENCE [LARGE SCALE GENOMIC DNA]</scope>
    <source>
        <strain evidence="3">CGMCC 1.8957</strain>
    </source>
</reference>
<keyword evidence="3" id="KW-1185">Reference proteome</keyword>
<dbReference type="Proteomes" id="UP000652430">
    <property type="component" value="Unassembled WGS sequence"/>
</dbReference>
<organism evidence="2 3">
    <name type="scientific">Sphingomonas glacialis</name>
    <dbReference type="NCBI Taxonomy" id="658225"/>
    <lineage>
        <taxon>Bacteria</taxon>
        <taxon>Pseudomonadati</taxon>
        <taxon>Pseudomonadota</taxon>
        <taxon>Alphaproteobacteria</taxon>
        <taxon>Sphingomonadales</taxon>
        <taxon>Sphingomonadaceae</taxon>
        <taxon>Sphingomonas</taxon>
    </lineage>
</organism>
<dbReference type="RefSeq" id="WP_189675509.1">
    <property type="nucleotide sequence ID" value="NZ_BNAQ01000001.1"/>
</dbReference>
<evidence type="ECO:0000313" key="2">
    <source>
        <dbReference type="EMBL" id="GHH12605.1"/>
    </source>
</evidence>
<name>A0ABQ3LFF4_9SPHN</name>